<sequence length="309" mass="35354">MSASWKQLFFQIFLLLITCRHIRTKTTGPTPSPVAPISPLPTEVRSVILKGENHTEKVEMLNPVELTLECTWTGNMNKLPNISGYWRKDVDEIENSRLTVQLENEQYNLKRVFRIDREENLGNYSCIFGDKAKIDFVLEAPQISDVRDKPIVSYVGDYAVMPCKMDDNKPKPNSWNWYKLNGTDKEQIFVAVEPHRYEIKNEEGKTKLVVHNLTEADSGLYHCEAVYAISKTMSKVELRVITFWEPLKPFIAILVEVMILVAAILLYERSQSKKICTAENGTNADQMNTQMQGENNGSEGSSSMRQRKV</sequence>
<reference evidence="10" key="2">
    <citation type="submission" date="2025-09" db="UniProtKB">
        <authorList>
            <consortium name="Ensembl"/>
        </authorList>
    </citation>
    <scope>IDENTIFICATION</scope>
</reference>
<dbReference type="SMART" id="SM00409">
    <property type="entry name" value="IG"/>
    <property type="match status" value="1"/>
</dbReference>
<proteinExistence type="predicted"/>
<feature type="compositionally biased region" description="Low complexity" evidence="6">
    <location>
        <begin position="293"/>
        <end position="303"/>
    </location>
</feature>
<evidence type="ECO:0000313" key="11">
    <source>
        <dbReference type="Proteomes" id="UP000261420"/>
    </source>
</evidence>
<feature type="compositionally biased region" description="Polar residues" evidence="6">
    <location>
        <begin position="281"/>
        <end position="292"/>
    </location>
</feature>
<keyword evidence="3" id="KW-1015">Disulfide bond</keyword>
<evidence type="ECO:0000256" key="5">
    <source>
        <dbReference type="ARBA" id="ARBA00023319"/>
    </source>
</evidence>
<evidence type="ECO:0000256" key="2">
    <source>
        <dbReference type="ARBA" id="ARBA00023136"/>
    </source>
</evidence>
<keyword evidence="7" id="KW-1133">Transmembrane helix</keyword>
<dbReference type="Ensembl" id="ENSSDUT00000002572.1">
    <property type="protein sequence ID" value="ENSSDUP00000002501.1"/>
    <property type="gene ID" value="ENSSDUG00000001948.1"/>
</dbReference>
<keyword evidence="2 7" id="KW-0472">Membrane</keyword>
<feature type="chain" id="PRO_5017439101" evidence="8">
    <location>
        <begin position="25"/>
        <end position="309"/>
    </location>
</feature>
<evidence type="ECO:0000256" key="8">
    <source>
        <dbReference type="SAM" id="SignalP"/>
    </source>
</evidence>
<dbReference type="InterPro" id="IPR013783">
    <property type="entry name" value="Ig-like_fold"/>
</dbReference>
<dbReference type="InterPro" id="IPR051275">
    <property type="entry name" value="Cell_adhesion_signaling"/>
</dbReference>
<keyword evidence="11" id="KW-1185">Reference proteome</keyword>
<dbReference type="AlphaFoldDB" id="A0A3B4T8S6"/>
<dbReference type="GeneTree" id="ENSGT00940000158944"/>
<dbReference type="CDD" id="cd00096">
    <property type="entry name" value="Ig"/>
    <property type="match status" value="1"/>
</dbReference>
<accession>A0A3B4T8S6</accession>
<comment type="subcellular location">
    <subcellularLocation>
        <location evidence="1">Membrane</location>
        <topology evidence="1">Single-pass type I membrane protein</topology>
    </subcellularLocation>
</comment>
<reference evidence="10" key="1">
    <citation type="submission" date="2025-08" db="UniProtKB">
        <authorList>
            <consortium name="Ensembl"/>
        </authorList>
    </citation>
    <scope>IDENTIFICATION</scope>
</reference>
<organism evidence="10 11">
    <name type="scientific">Seriola dumerili</name>
    <name type="common">Greater amberjack</name>
    <name type="synonym">Caranx dumerili</name>
    <dbReference type="NCBI Taxonomy" id="41447"/>
    <lineage>
        <taxon>Eukaryota</taxon>
        <taxon>Metazoa</taxon>
        <taxon>Chordata</taxon>
        <taxon>Craniata</taxon>
        <taxon>Vertebrata</taxon>
        <taxon>Euteleostomi</taxon>
        <taxon>Actinopterygii</taxon>
        <taxon>Neopterygii</taxon>
        <taxon>Teleostei</taxon>
        <taxon>Neoteleostei</taxon>
        <taxon>Acanthomorphata</taxon>
        <taxon>Carangaria</taxon>
        <taxon>Carangiformes</taxon>
        <taxon>Carangidae</taxon>
        <taxon>Seriola</taxon>
    </lineage>
</organism>
<keyword evidence="4" id="KW-0325">Glycoprotein</keyword>
<dbReference type="GeneID" id="111237750"/>
<name>A0A3B4T8S6_SERDU</name>
<keyword evidence="7" id="KW-0812">Transmembrane</keyword>
<dbReference type="Pfam" id="PF13927">
    <property type="entry name" value="Ig_3"/>
    <property type="match status" value="1"/>
</dbReference>
<dbReference type="Gene3D" id="2.60.40.10">
    <property type="entry name" value="Immunoglobulins"/>
    <property type="match status" value="2"/>
</dbReference>
<feature type="domain" description="Ig-like" evidence="9">
    <location>
        <begin position="141"/>
        <end position="234"/>
    </location>
</feature>
<evidence type="ECO:0000256" key="1">
    <source>
        <dbReference type="ARBA" id="ARBA00004479"/>
    </source>
</evidence>
<dbReference type="KEGG" id="sdu:111237750"/>
<dbReference type="OMA" id="KGSYWCH"/>
<feature type="signal peptide" evidence="8">
    <location>
        <begin position="1"/>
        <end position="24"/>
    </location>
</feature>
<dbReference type="PANTHER" id="PTHR11640">
    <property type="entry name" value="NEPHRIN"/>
    <property type="match status" value="1"/>
</dbReference>
<dbReference type="CTD" id="133418"/>
<evidence type="ECO:0000256" key="4">
    <source>
        <dbReference type="ARBA" id="ARBA00023180"/>
    </source>
</evidence>
<keyword evidence="8" id="KW-0732">Signal</keyword>
<dbReference type="InterPro" id="IPR007110">
    <property type="entry name" value="Ig-like_dom"/>
</dbReference>
<evidence type="ECO:0000313" key="10">
    <source>
        <dbReference type="Ensembl" id="ENSSDUP00000002501.1"/>
    </source>
</evidence>
<feature type="transmembrane region" description="Helical" evidence="7">
    <location>
        <begin position="249"/>
        <end position="267"/>
    </location>
</feature>
<evidence type="ECO:0000259" key="9">
    <source>
        <dbReference type="PROSITE" id="PS50835"/>
    </source>
</evidence>
<dbReference type="PROSITE" id="PS50835">
    <property type="entry name" value="IG_LIKE"/>
    <property type="match status" value="2"/>
</dbReference>
<dbReference type="InterPro" id="IPR036179">
    <property type="entry name" value="Ig-like_dom_sf"/>
</dbReference>
<feature type="domain" description="Ig-like" evidence="9">
    <location>
        <begin position="33"/>
        <end position="126"/>
    </location>
</feature>
<dbReference type="SUPFAM" id="SSF48726">
    <property type="entry name" value="Immunoglobulin"/>
    <property type="match status" value="1"/>
</dbReference>
<evidence type="ECO:0000256" key="3">
    <source>
        <dbReference type="ARBA" id="ARBA00023157"/>
    </source>
</evidence>
<dbReference type="STRING" id="41447.ENSSDUP00000002501"/>
<protein>
    <submittedName>
        <fullName evidence="10">Embigin</fullName>
    </submittedName>
</protein>
<dbReference type="GO" id="GO:0016020">
    <property type="term" value="C:membrane"/>
    <property type="evidence" value="ECO:0007669"/>
    <property type="project" value="UniProtKB-SubCell"/>
</dbReference>
<dbReference type="RefSeq" id="XP_022622684.1">
    <property type="nucleotide sequence ID" value="XM_022766963.1"/>
</dbReference>
<feature type="region of interest" description="Disordered" evidence="6">
    <location>
        <begin position="281"/>
        <end position="309"/>
    </location>
</feature>
<evidence type="ECO:0000256" key="6">
    <source>
        <dbReference type="SAM" id="MobiDB-lite"/>
    </source>
</evidence>
<dbReference type="Proteomes" id="UP000261420">
    <property type="component" value="Unplaced"/>
</dbReference>
<evidence type="ECO:0000256" key="7">
    <source>
        <dbReference type="SAM" id="Phobius"/>
    </source>
</evidence>
<keyword evidence="5" id="KW-0393">Immunoglobulin domain</keyword>
<dbReference type="InterPro" id="IPR003599">
    <property type="entry name" value="Ig_sub"/>
</dbReference>